<proteinExistence type="predicted"/>
<evidence type="ECO:0000313" key="2">
    <source>
        <dbReference type="EMBL" id="CDP03393.1"/>
    </source>
</evidence>
<dbReference type="OMA" id="KKRWHRD"/>
<dbReference type="OrthoDB" id="661089at2759"/>
<dbReference type="SMART" id="SM00256">
    <property type="entry name" value="FBOX"/>
    <property type="match status" value="1"/>
</dbReference>
<dbReference type="Proteomes" id="UP000295252">
    <property type="component" value="Chromosome VIII"/>
</dbReference>
<organism evidence="2 3">
    <name type="scientific">Coffea canephora</name>
    <name type="common">Robusta coffee</name>
    <dbReference type="NCBI Taxonomy" id="49390"/>
    <lineage>
        <taxon>Eukaryota</taxon>
        <taxon>Viridiplantae</taxon>
        <taxon>Streptophyta</taxon>
        <taxon>Embryophyta</taxon>
        <taxon>Tracheophyta</taxon>
        <taxon>Spermatophyta</taxon>
        <taxon>Magnoliopsida</taxon>
        <taxon>eudicotyledons</taxon>
        <taxon>Gunneridae</taxon>
        <taxon>Pentapetalae</taxon>
        <taxon>asterids</taxon>
        <taxon>lamiids</taxon>
        <taxon>Gentianales</taxon>
        <taxon>Rubiaceae</taxon>
        <taxon>Ixoroideae</taxon>
        <taxon>Gardenieae complex</taxon>
        <taxon>Bertiereae - Coffeeae clade</taxon>
        <taxon>Coffeeae</taxon>
        <taxon>Coffea</taxon>
    </lineage>
</organism>
<evidence type="ECO:0000313" key="3">
    <source>
        <dbReference type="Proteomes" id="UP000295252"/>
    </source>
</evidence>
<dbReference type="Gramene" id="CDP03393">
    <property type="protein sequence ID" value="CDP03393"/>
    <property type="gene ID" value="GSCOC_T00041959001"/>
</dbReference>
<evidence type="ECO:0000259" key="1">
    <source>
        <dbReference type="PROSITE" id="PS50181"/>
    </source>
</evidence>
<reference evidence="3" key="1">
    <citation type="journal article" date="2014" name="Science">
        <title>The coffee genome provides insight into the convergent evolution of caffeine biosynthesis.</title>
        <authorList>
            <person name="Denoeud F."/>
            <person name="Carretero-Paulet L."/>
            <person name="Dereeper A."/>
            <person name="Droc G."/>
            <person name="Guyot R."/>
            <person name="Pietrella M."/>
            <person name="Zheng C."/>
            <person name="Alberti A."/>
            <person name="Anthony F."/>
            <person name="Aprea G."/>
            <person name="Aury J.M."/>
            <person name="Bento P."/>
            <person name="Bernard M."/>
            <person name="Bocs S."/>
            <person name="Campa C."/>
            <person name="Cenci A."/>
            <person name="Combes M.C."/>
            <person name="Crouzillat D."/>
            <person name="Da Silva C."/>
            <person name="Daddiego L."/>
            <person name="De Bellis F."/>
            <person name="Dussert S."/>
            <person name="Garsmeur O."/>
            <person name="Gayraud T."/>
            <person name="Guignon V."/>
            <person name="Jahn K."/>
            <person name="Jamilloux V."/>
            <person name="Joet T."/>
            <person name="Labadie K."/>
            <person name="Lan T."/>
            <person name="Leclercq J."/>
            <person name="Lepelley M."/>
            <person name="Leroy T."/>
            <person name="Li L.T."/>
            <person name="Librado P."/>
            <person name="Lopez L."/>
            <person name="Munoz A."/>
            <person name="Noel B."/>
            <person name="Pallavicini A."/>
            <person name="Perrotta G."/>
            <person name="Poncet V."/>
            <person name="Pot D."/>
            <person name="Priyono X."/>
            <person name="Rigoreau M."/>
            <person name="Rouard M."/>
            <person name="Rozas J."/>
            <person name="Tranchant-Dubreuil C."/>
            <person name="VanBuren R."/>
            <person name="Zhang Q."/>
            <person name="Andrade A.C."/>
            <person name="Argout X."/>
            <person name="Bertrand B."/>
            <person name="de Kochko A."/>
            <person name="Graziosi G."/>
            <person name="Henry R.J."/>
            <person name="Jayarama X."/>
            <person name="Ming R."/>
            <person name="Nagai C."/>
            <person name="Rounsley S."/>
            <person name="Sankoff D."/>
            <person name="Giuliano G."/>
            <person name="Albert V.A."/>
            <person name="Wincker P."/>
            <person name="Lashermes P."/>
        </authorList>
    </citation>
    <scope>NUCLEOTIDE SEQUENCE [LARGE SCALE GENOMIC DNA]</scope>
    <source>
        <strain evidence="3">cv. DH200-94</strain>
    </source>
</reference>
<dbReference type="PhylomeDB" id="A0A068U700"/>
<dbReference type="SUPFAM" id="SSF81383">
    <property type="entry name" value="F-box domain"/>
    <property type="match status" value="1"/>
</dbReference>
<feature type="domain" description="F-box" evidence="1">
    <location>
        <begin position="11"/>
        <end position="57"/>
    </location>
</feature>
<dbReference type="InterPro" id="IPR036047">
    <property type="entry name" value="F-box-like_dom_sf"/>
</dbReference>
<dbReference type="Pfam" id="PF00646">
    <property type="entry name" value="F-box"/>
    <property type="match status" value="1"/>
</dbReference>
<dbReference type="EMBL" id="HG739093">
    <property type="protein sequence ID" value="CDP03393.1"/>
    <property type="molecule type" value="Genomic_DNA"/>
</dbReference>
<dbReference type="InParanoid" id="A0A068U700"/>
<sequence length="404" mass="45013">MEGYRSLTTNAIGFCLLPSELIQYIILRLALPDIVRLKSVNKSISSMISDQDFVRDYNLHSSSATWLFIYKKRWHRDSMLQGYTNCSNRWFKILISDMLKSVAPPGEDLYLLTASGNIFLFALNNRLEVISVNPMSKTVKKIPPSPLGPRGTSSWRRSGIKLLSGPPGSDHFRFLFAEMRENQPILFEYDSRSNEWSSTEAGENVVSAETGRDYGTIYLSAYNGTSGSVIIAKGKGTTDQDERDAAAVVRPRFVGWGGNEGGQLAVGFSWGNAIDRLYVYGDGKAMIVRSDGVEDGNSRVMRMLNGLELWGLSSSGGHWELISTVPNELVEKIRKPYGAMMGCLEQRLGVVRAILMSNLEGVWDIVWLCYELESRIWNWVPIPDCKMKGANMAGIAFSSGLTLK</sequence>
<name>A0A068U700_COFCA</name>
<protein>
    <recommendedName>
        <fullName evidence="1">F-box domain-containing protein</fullName>
    </recommendedName>
</protein>
<dbReference type="STRING" id="49390.A0A068U700"/>
<keyword evidence="3" id="KW-1185">Reference proteome</keyword>
<gene>
    <name evidence="2" type="ORF">GSCOC_T00041959001</name>
</gene>
<dbReference type="AlphaFoldDB" id="A0A068U700"/>
<dbReference type="InterPro" id="IPR050796">
    <property type="entry name" value="SCF_F-box_component"/>
</dbReference>
<dbReference type="PANTHER" id="PTHR31672:SF2">
    <property type="entry name" value="F-BOX DOMAIN-CONTAINING PROTEIN"/>
    <property type="match status" value="1"/>
</dbReference>
<dbReference type="PANTHER" id="PTHR31672">
    <property type="entry name" value="BNACNNG10540D PROTEIN"/>
    <property type="match status" value="1"/>
</dbReference>
<dbReference type="InterPro" id="IPR001810">
    <property type="entry name" value="F-box_dom"/>
</dbReference>
<dbReference type="PROSITE" id="PS50181">
    <property type="entry name" value="FBOX"/>
    <property type="match status" value="1"/>
</dbReference>
<dbReference type="FunCoup" id="A0A068U700">
    <property type="interactions" value="19"/>
</dbReference>
<accession>A0A068U700</accession>